<protein>
    <submittedName>
        <fullName evidence="1">Uncharacterized protein</fullName>
    </submittedName>
</protein>
<accession>A0A9W8P1U0</accession>
<dbReference type="EMBL" id="JANVFU010000006">
    <property type="protein sequence ID" value="KAJ3745122.1"/>
    <property type="molecule type" value="Genomic_DNA"/>
</dbReference>
<dbReference type="Proteomes" id="UP001142393">
    <property type="component" value="Unassembled WGS sequence"/>
</dbReference>
<proteinExistence type="predicted"/>
<evidence type="ECO:0000313" key="1">
    <source>
        <dbReference type="EMBL" id="KAJ3745122.1"/>
    </source>
</evidence>
<gene>
    <name evidence="1" type="ORF">DFH05DRAFT_1524784</name>
</gene>
<organism evidence="1 2">
    <name type="scientific">Lentinula detonsa</name>
    <dbReference type="NCBI Taxonomy" id="2804962"/>
    <lineage>
        <taxon>Eukaryota</taxon>
        <taxon>Fungi</taxon>
        <taxon>Dikarya</taxon>
        <taxon>Basidiomycota</taxon>
        <taxon>Agaricomycotina</taxon>
        <taxon>Agaricomycetes</taxon>
        <taxon>Agaricomycetidae</taxon>
        <taxon>Agaricales</taxon>
        <taxon>Marasmiineae</taxon>
        <taxon>Omphalotaceae</taxon>
        <taxon>Lentinula</taxon>
    </lineage>
</organism>
<keyword evidence="2" id="KW-1185">Reference proteome</keyword>
<sequence length="335" mass="36824">MCKAAWTAVTQETIANCWRHSGILGNTPVASSAISTSLSSSLPSSSTFTPAAPATPASHMIEGWKILQTFVVTTSMTLPQAEDALKEVFGAQYKDEVWRSMLSKITSQEPDSDRGPILAEIETHLQSLHPSSTVETGMPSSSAEISPVETELMDAVSLLKKRNRIFGPLPTLEELVNPAEEKDIGESAYQFGENAEEKIVKQVRYEEAVKRGEIVEIEEDEEDEEESSPDVSLSELLKNLKLVEEQCGTGCIEDAAVAEDALHLIDQMRRFRGQVQKLQDVNSKQSSILQFFGATSSSEDLPEHQSYDLKIDLEEGAKPPLGRIYLLSPKELEAL</sequence>
<evidence type="ECO:0000313" key="2">
    <source>
        <dbReference type="Proteomes" id="UP001142393"/>
    </source>
</evidence>
<comment type="caution">
    <text evidence="1">The sequence shown here is derived from an EMBL/GenBank/DDBJ whole genome shotgun (WGS) entry which is preliminary data.</text>
</comment>
<reference evidence="1 2" key="1">
    <citation type="journal article" date="2023" name="Proc. Natl. Acad. Sci. U.S.A.">
        <title>A global phylogenomic analysis of the shiitake genus Lentinula.</title>
        <authorList>
            <person name="Sierra-Patev S."/>
            <person name="Min B."/>
            <person name="Naranjo-Ortiz M."/>
            <person name="Looney B."/>
            <person name="Konkel Z."/>
            <person name="Slot J.C."/>
            <person name="Sakamoto Y."/>
            <person name="Steenwyk J.L."/>
            <person name="Rokas A."/>
            <person name="Carro J."/>
            <person name="Camarero S."/>
            <person name="Ferreira P."/>
            <person name="Molpeceres G."/>
            <person name="Ruiz-Duenas F.J."/>
            <person name="Serrano A."/>
            <person name="Henrissat B."/>
            <person name="Drula E."/>
            <person name="Hughes K.W."/>
            <person name="Mata J.L."/>
            <person name="Ishikawa N.K."/>
            <person name="Vargas-Isla R."/>
            <person name="Ushijima S."/>
            <person name="Smith C.A."/>
            <person name="Donoghue J."/>
            <person name="Ahrendt S."/>
            <person name="Andreopoulos W."/>
            <person name="He G."/>
            <person name="LaButti K."/>
            <person name="Lipzen A."/>
            <person name="Ng V."/>
            <person name="Riley R."/>
            <person name="Sandor L."/>
            <person name="Barry K."/>
            <person name="Martinez A.T."/>
            <person name="Xiao Y."/>
            <person name="Gibbons J.G."/>
            <person name="Terashima K."/>
            <person name="Grigoriev I.V."/>
            <person name="Hibbett D."/>
        </authorList>
    </citation>
    <scope>NUCLEOTIDE SEQUENCE [LARGE SCALE GENOMIC DNA]</scope>
    <source>
        <strain evidence="1 2">TFB7810</strain>
    </source>
</reference>
<name>A0A9W8P1U0_9AGAR</name>
<dbReference type="AlphaFoldDB" id="A0A9W8P1U0"/>